<proteinExistence type="predicted"/>
<protein>
    <submittedName>
        <fullName evidence="1">Uncharacterized protein</fullName>
    </submittedName>
</protein>
<dbReference type="EMBL" id="JABEZZ010000007">
    <property type="protein sequence ID" value="MBA0589017.1"/>
    <property type="molecule type" value="Genomic_DNA"/>
</dbReference>
<dbReference type="AlphaFoldDB" id="A0A7J8PIB4"/>
<gene>
    <name evidence="1" type="ORF">Gorai_017791</name>
</gene>
<organism evidence="1 2">
    <name type="scientific">Gossypium raimondii</name>
    <name type="common">Peruvian cotton</name>
    <name type="synonym">Gossypium klotzschianum subsp. raimondii</name>
    <dbReference type="NCBI Taxonomy" id="29730"/>
    <lineage>
        <taxon>Eukaryota</taxon>
        <taxon>Viridiplantae</taxon>
        <taxon>Streptophyta</taxon>
        <taxon>Embryophyta</taxon>
        <taxon>Tracheophyta</taxon>
        <taxon>Spermatophyta</taxon>
        <taxon>Magnoliopsida</taxon>
        <taxon>eudicotyledons</taxon>
        <taxon>Gunneridae</taxon>
        <taxon>Pentapetalae</taxon>
        <taxon>rosids</taxon>
        <taxon>malvids</taxon>
        <taxon>Malvales</taxon>
        <taxon>Malvaceae</taxon>
        <taxon>Malvoideae</taxon>
        <taxon>Gossypium</taxon>
    </lineage>
</organism>
<dbReference type="Proteomes" id="UP000593578">
    <property type="component" value="Unassembled WGS sequence"/>
</dbReference>
<comment type="caution">
    <text evidence="1">The sequence shown here is derived from an EMBL/GenBank/DDBJ whole genome shotgun (WGS) entry which is preliminary data.</text>
</comment>
<evidence type="ECO:0000313" key="2">
    <source>
        <dbReference type="Proteomes" id="UP000593578"/>
    </source>
</evidence>
<reference evidence="1 2" key="1">
    <citation type="journal article" date="2019" name="Genome Biol. Evol.">
        <title>Insights into the evolution of the New World diploid cottons (Gossypium, subgenus Houzingenia) based on genome sequencing.</title>
        <authorList>
            <person name="Grover C.E."/>
            <person name="Arick M.A. 2nd"/>
            <person name="Thrash A."/>
            <person name="Conover J.L."/>
            <person name="Sanders W.S."/>
            <person name="Peterson D.G."/>
            <person name="Frelichowski J.E."/>
            <person name="Scheffler J.A."/>
            <person name="Scheffler B.E."/>
            <person name="Wendel J.F."/>
        </authorList>
    </citation>
    <scope>NUCLEOTIDE SEQUENCE [LARGE SCALE GENOMIC DNA]</scope>
    <source>
        <strain evidence="1">8</strain>
        <tissue evidence="1">Leaf</tissue>
    </source>
</reference>
<name>A0A7J8PIB4_GOSRA</name>
<sequence length="66" mass="7866">MTDSTCFKSFSIYRVGSKIGTCWHLQRDGGRECQFTCDRWRISVRRKDREKEDALELMCNITREKS</sequence>
<evidence type="ECO:0000313" key="1">
    <source>
        <dbReference type="EMBL" id="MBA0589017.1"/>
    </source>
</evidence>
<accession>A0A7J8PIB4</accession>